<comment type="caution">
    <text evidence="2">The sequence shown here is derived from an EMBL/GenBank/DDBJ whole genome shotgun (WGS) entry which is preliminary data.</text>
</comment>
<dbReference type="Proteomes" id="UP001290861">
    <property type="component" value="Unassembled WGS sequence"/>
</dbReference>
<sequence>MKKLMIVAAACALTAGSFAETAGFQLSLTPDIALQDRDTEIKGVSIGVWNENPGAQWQIGFVNGSTGDSKGFAWLPYLTFYNYAENFSGVHWAWVNNTSGKFVGWQSGIVNIAQEEFVGLQSAWVNYTAKMHGVQLGLVNYAKTVDEWAFQLGLVNIIEDNPWFSNLPGELAQGMIIANWSFGD</sequence>
<feature type="signal peptide" evidence="1">
    <location>
        <begin position="1"/>
        <end position="19"/>
    </location>
</feature>
<evidence type="ECO:0000313" key="3">
    <source>
        <dbReference type="Proteomes" id="UP001290861"/>
    </source>
</evidence>
<feature type="chain" id="PRO_5046158620" description="PEP-CTERM sorting domain-containing protein" evidence="1">
    <location>
        <begin position="20"/>
        <end position="184"/>
    </location>
</feature>
<keyword evidence="3" id="KW-1185">Reference proteome</keyword>
<reference evidence="2 3" key="1">
    <citation type="journal article" date="2024" name="Appl. Environ. Microbiol.">
        <title>Pontiella agarivorans sp. nov., a novel marine anaerobic bacterium capable of degrading macroalgal polysaccharides and fixing nitrogen.</title>
        <authorList>
            <person name="Liu N."/>
            <person name="Kivenson V."/>
            <person name="Peng X."/>
            <person name="Cui Z."/>
            <person name="Lankiewicz T.S."/>
            <person name="Gosselin K.M."/>
            <person name="English C.J."/>
            <person name="Blair E.M."/>
            <person name="O'Malley M.A."/>
            <person name="Valentine D.L."/>
        </authorList>
    </citation>
    <scope>NUCLEOTIDE SEQUENCE [LARGE SCALE GENOMIC DNA]</scope>
    <source>
        <strain evidence="2 3">NLcol2</strain>
    </source>
</reference>
<protein>
    <recommendedName>
        <fullName evidence="4">PEP-CTERM sorting domain-containing protein</fullName>
    </recommendedName>
</protein>
<evidence type="ECO:0008006" key="4">
    <source>
        <dbReference type="Google" id="ProtNLM"/>
    </source>
</evidence>
<gene>
    <name evidence="2" type="ORF">P9H32_07550</name>
</gene>
<evidence type="ECO:0000256" key="1">
    <source>
        <dbReference type="SAM" id="SignalP"/>
    </source>
</evidence>
<accession>A0ABU5MW84</accession>
<keyword evidence="1" id="KW-0732">Signal</keyword>
<name>A0ABU5MW84_9BACT</name>
<dbReference type="RefSeq" id="WP_322608278.1">
    <property type="nucleotide sequence ID" value="NZ_JARVCO010000010.1"/>
</dbReference>
<proteinExistence type="predicted"/>
<organism evidence="2 3">
    <name type="scientific">Pontiella agarivorans</name>
    <dbReference type="NCBI Taxonomy" id="3038953"/>
    <lineage>
        <taxon>Bacteria</taxon>
        <taxon>Pseudomonadati</taxon>
        <taxon>Kiritimatiellota</taxon>
        <taxon>Kiritimatiellia</taxon>
        <taxon>Kiritimatiellales</taxon>
        <taxon>Pontiellaceae</taxon>
        <taxon>Pontiella</taxon>
    </lineage>
</organism>
<evidence type="ECO:0000313" key="2">
    <source>
        <dbReference type="EMBL" id="MDZ8118479.1"/>
    </source>
</evidence>
<dbReference type="EMBL" id="JARVCO010000010">
    <property type="protein sequence ID" value="MDZ8118479.1"/>
    <property type="molecule type" value="Genomic_DNA"/>
</dbReference>